<evidence type="ECO:0000313" key="1">
    <source>
        <dbReference type="EMBL" id="KAI8548365.1"/>
    </source>
</evidence>
<gene>
    <name evidence="1" type="ORF">RHMOL_Rhmol07G0268500</name>
</gene>
<name>A0ACC0N5C0_RHOML</name>
<proteinExistence type="predicted"/>
<keyword evidence="2" id="KW-1185">Reference proteome</keyword>
<accession>A0ACC0N5C0</accession>
<evidence type="ECO:0000313" key="2">
    <source>
        <dbReference type="Proteomes" id="UP001062846"/>
    </source>
</evidence>
<reference evidence="1" key="1">
    <citation type="submission" date="2022-02" db="EMBL/GenBank/DDBJ databases">
        <title>Plant Genome Project.</title>
        <authorList>
            <person name="Zhang R.-G."/>
        </authorList>
    </citation>
    <scope>NUCLEOTIDE SEQUENCE</scope>
    <source>
        <strain evidence="1">AT1</strain>
    </source>
</reference>
<organism evidence="1 2">
    <name type="scientific">Rhododendron molle</name>
    <name type="common">Chinese azalea</name>
    <name type="synonym">Azalea mollis</name>
    <dbReference type="NCBI Taxonomy" id="49168"/>
    <lineage>
        <taxon>Eukaryota</taxon>
        <taxon>Viridiplantae</taxon>
        <taxon>Streptophyta</taxon>
        <taxon>Embryophyta</taxon>
        <taxon>Tracheophyta</taxon>
        <taxon>Spermatophyta</taxon>
        <taxon>Magnoliopsida</taxon>
        <taxon>eudicotyledons</taxon>
        <taxon>Gunneridae</taxon>
        <taxon>Pentapetalae</taxon>
        <taxon>asterids</taxon>
        <taxon>Ericales</taxon>
        <taxon>Ericaceae</taxon>
        <taxon>Ericoideae</taxon>
        <taxon>Rhodoreae</taxon>
        <taxon>Rhododendron</taxon>
    </lineage>
</organism>
<dbReference type="EMBL" id="CM046394">
    <property type="protein sequence ID" value="KAI8548365.1"/>
    <property type="molecule type" value="Genomic_DNA"/>
</dbReference>
<protein>
    <submittedName>
        <fullName evidence="1">Uncharacterized protein</fullName>
    </submittedName>
</protein>
<sequence length="76" mass="8778">MIRTITQTFSLREYCDISSSDRWSPANMMMMQQIEEVEIGEKSPLSWQCSSKSSITGWKLDLNALGVSYKVKRLKQ</sequence>
<comment type="caution">
    <text evidence="1">The sequence shown here is derived from an EMBL/GenBank/DDBJ whole genome shotgun (WGS) entry which is preliminary data.</text>
</comment>
<dbReference type="Proteomes" id="UP001062846">
    <property type="component" value="Chromosome 7"/>
</dbReference>